<proteinExistence type="inferred from homology"/>
<evidence type="ECO:0000313" key="6">
    <source>
        <dbReference type="EMBL" id="NGP18785.1"/>
    </source>
</evidence>
<dbReference type="InterPro" id="IPR028082">
    <property type="entry name" value="Peripla_BP_I"/>
</dbReference>
<evidence type="ECO:0000313" key="7">
    <source>
        <dbReference type="Proteomes" id="UP000474802"/>
    </source>
</evidence>
<keyword evidence="3 4" id="KW-0732">Signal</keyword>
<evidence type="ECO:0000256" key="2">
    <source>
        <dbReference type="ARBA" id="ARBA00007639"/>
    </source>
</evidence>
<feature type="domain" description="Periplasmic binding protein" evidence="5">
    <location>
        <begin position="22"/>
        <end position="281"/>
    </location>
</feature>
<dbReference type="InterPro" id="IPR025997">
    <property type="entry name" value="SBP_2_dom"/>
</dbReference>
<comment type="subcellular location">
    <subcellularLocation>
        <location evidence="1">Cell envelope</location>
    </subcellularLocation>
</comment>
<dbReference type="EMBL" id="JAALFG010000003">
    <property type="protein sequence ID" value="NGP18785.1"/>
    <property type="molecule type" value="Genomic_DNA"/>
</dbReference>
<dbReference type="Pfam" id="PF13407">
    <property type="entry name" value="Peripla_BP_4"/>
    <property type="match status" value="1"/>
</dbReference>
<evidence type="ECO:0000259" key="5">
    <source>
        <dbReference type="Pfam" id="PF13407"/>
    </source>
</evidence>
<reference evidence="6 7" key="2">
    <citation type="submission" date="2020-03" db="EMBL/GenBank/DDBJ databases">
        <title>Devosia chinhatensis sp. nov., isolated from a hexachlorocyclohexane (HCH) dump site in India.</title>
        <authorList>
            <person name="Kumar M."/>
            <person name="Lal R."/>
        </authorList>
    </citation>
    <scope>NUCLEOTIDE SEQUENCE [LARGE SCALE GENOMIC DNA]</scope>
    <source>
        <strain evidence="6 7">H239</strain>
    </source>
</reference>
<dbReference type="PANTHER" id="PTHR46847">
    <property type="entry name" value="D-ALLOSE-BINDING PERIPLASMIC PROTEIN-RELATED"/>
    <property type="match status" value="1"/>
</dbReference>
<name>A0A6M1SUG9_9HYPH</name>
<accession>A0A6M1SUG9</accession>
<sequence>MAGILLATTAFGTGAAFAQSKVAIVTPYMAQPGTQFYVEAFQAVAADQDWDVNVIDTAGDVAAVISRMEDLVNQNVDAIVINVDPTQVTAGLQAAQDAGIPVFGMDAGADPLLVTNVTSNGYAMAAETSTYVADRIKGEGNVVMFVFEAFPPVQVRGVVADAVFGNYPDINVLDRVTPDVADGGIADSRAKMEAILAANPEPGSIKAVWAAWDQPALGALQAIEDAGRSGEGIVITGIDANPQAREAIAAGGNFEASVAQDFSGIGAATADAVARILAGEEILQSVTYVPTRLITAANAAE</sequence>
<keyword evidence="7" id="KW-1185">Reference proteome</keyword>
<evidence type="ECO:0000256" key="4">
    <source>
        <dbReference type="SAM" id="SignalP"/>
    </source>
</evidence>
<protein>
    <submittedName>
        <fullName evidence="6">Substrate-binding domain-containing protein</fullName>
    </submittedName>
</protein>
<organism evidence="6 7">
    <name type="scientific">Devosia aurantiaca</name>
    <dbReference type="NCBI Taxonomy" id="2714858"/>
    <lineage>
        <taxon>Bacteria</taxon>
        <taxon>Pseudomonadati</taxon>
        <taxon>Pseudomonadota</taxon>
        <taxon>Alphaproteobacteria</taxon>
        <taxon>Hyphomicrobiales</taxon>
        <taxon>Devosiaceae</taxon>
        <taxon>Devosia</taxon>
    </lineage>
</organism>
<evidence type="ECO:0000256" key="1">
    <source>
        <dbReference type="ARBA" id="ARBA00004196"/>
    </source>
</evidence>
<dbReference type="Proteomes" id="UP000474802">
    <property type="component" value="Unassembled WGS sequence"/>
</dbReference>
<dbReference type="AlphaFoldDB" id="A0A6M1SUG9"/>
<dbReference type="GO" id="GO:0030246">
    <property type="term" value="F:carbohydrate binding"/>
    <property type="evidence" value="ECO:0007669"/>
    <property type="project" value="UniProtKB-ARBA"/>
</dbReference>
<evidence type="ECO:0000256" key="3">
    <source>
        <dbReference type="ARBA" id="ARBA00022729"/>
    </source>
</evidence>
<comment type="caution">
    <text evidence="6">The sequence shown here is derived from an EMBL/GenBank/DDBJ whole genome shotgun (WGS) entry which is preliminary data.</text>
</comment>
<gene>
    <name evidence="6" type="ORF">G5575_14955</name>
</gene>
<comment type="similarity">
    <text evidence="2">Belongs to the bacterial solute-binding protein 2 family.</text>
</comment>
<reference evidence="6 7" key="1">
    <citation type="submission" date="2020-02" db="EMBL/GenBank/DDBJ databases">
        <authorList>
            <person name="Khan S.A."/>
            <person name="Jeon C.O."/>
            <person name="Chun B.H."/>
        </authorList>
    </citation>
    <scope>NUCLEOTIDE SEQUENCE [LARGE SCALE GENOMIC DNA]</scope>
    <source>
        <strain evidence="6 7">H239</strain>
    </source>
</reference>
<feature type="chain" id="PRO_5026896503" evidence="4">
    <location>
        <begin position="19"/>
        <end position="301"/>
    </location>
</feature>
<dbReference type="GO" id="GO:0030313">
    <property type="term" value="C:cell envelope"/>
    <property type="evidence" value="ECO:0007669"/>
    <property type="project" value="UniProtKB-SubCell"/>
</dbReference>
<feature type="signal peptide" evidence="4">
    <location>
        <begin position="1"/>
        <end position="18"/>
    </location>
</feature>
<dbReference type="PANTHER" id="PTHR46847:SF1">
    <property type="entry name" value="D-ALLOSE-BINDING PERIPLASMIC PROTEIN-RELATED"/>
    <property type="match status" value="1"/>
</dbReference>
<dbReference type="Gene3D" id="3.40.50.2300">
    <property type="match status" value="2"/>
</dbReference>
<dbReference type="SUPFAM" id="SSF53822">
    <property type="entry name" value="Periplasmic binding protein-like I"/>
    <property type="match status" value="1"/>
</dbReference>